<feature type="chain" id="PRO_5020944815" description="Outer membrane protein beta-barrel domain-containing protein" evidence="2">
    <location>
        <begin position="31"/>
        <end position="496"/>
    </location>
</feature>
<comment type="caution">
    <text evidence="4">The sequence shown here is derived from an EMBL/GenBank/DDBJ whole genome shotgun (WGS) entry which is preliminary data.</text>
</comment>
<feature type="compositionally biased region" description="Basic and acidic residues" evidence="1">
    <location>
        <begin position="114"/>
        <end position="137"/>
    </location>
</feature>
<dbReference type="EMBL" id="SMFL01000015">
    <property type="protein sequence ID" value="TDE10500.1"/>
    <property type="molecule type" value="Genomic_DNA"/>
</dbReference>
<evidence type="ECO:0000313" key="5">
    <source>
        <dbReference type="Proteomes" id="UP000294850"/>
    </source>
</evidence>
<organism evidence="4 5">
    <name type="scientific">Dyadobacter psychrotolerans</name>
    <dbReference type="NCBI Taxonomy" id="2541721"/>
    <lineage>
        <taxon>Bacteria</taxon>
        <taxon>Pseudomonadati</taxon>
        <taxon>Bacteroidota</taxon>
        <taxon>Cytophagia</taxon>
        <taxon>Cytophagales</taxon>
        <taxon>Spirosomataceae</taxon>
        <taxon>Dyadobacter</taxon>
    </lineage>
</organism>
<keyword evidence="5" id="KW-1185">Reference proteome</keyword>
<dbReference type="Proteomes" id="UP000294850">
    <property type="component" value="Unassembled WGS sequence"/>
</dbReference>
<dbReference type="InterPro" id="IPR025665">
    <property type="entry name" value="Beta-barrel_OMP_2"/>
</dbReference>
<proteinExistence type="predicted"/>
<evidence type="ECO:0000256" key="2">
    <source>
        <dbReference type="SAM" id="SignalP"/>
    </source>
</evidence>
<feature type="domain" description="Outer membrane protein beta-barrel" evidence="3">
    <location>
        <begin position="329"/>
        <end position="476"/>
    </location>
</feature>
<feature type="compositionally biased region" description="Polar residues" evidence="1">
    <location>
        <begin position="90"/>
        <end position="100"/>
    </location>
</feature>
<feature type="region of interest" description="Disordered" evidence="1">
    <location>
        <begin position="171"/>
        <end position="190"/>
    </location>
</feature>
<dbReference type="PROSITE" id="PS51257">
    <property type="entry name" value="PROKAR_LIPOPROTEIN"/>
    <property type="match status" value="1"/>
</dbReference>
<feature type="compositionally biased region" description="Basic and acidic residues" evidence="1">
    <location>
        <begin position="69"/>
        <end position="87"/>
    </location>
</feature>
<reference evidence="4 5" key="1">
    <citation type="submission" date="2019-03" db="EMBL/GenBank/DDBJ databases">
        <title>Dyadobacter AR-3-6 sp. nov., isolated from arctic soil.</title>
        <authorList>
            <person name="Chaudhary D.K."/>
        </authorList>
    </citation>
    <scope>NUCLEOTIDE SEQUENCE [LARGE SCALE GENOMIC DNA]</scope>
    <source>
        <strain evidence="4 5">AR-3-6</strain>
    </source>
</reference>
<feature type="region of interest" description="Disordered" evidence="1">
    <location>
        <begin position="244"/>
        <end position="266"/>
    </location>
</feature>
<feature type="signal peptide" evidence="2">
    <location>
        <begin position="1"/>
        <end position="30"/>
    </location>
</feature>
<dbReference type="Pfam" id="PF13568">
    <property type="entry name" value="OMP_b-brl_2"/>
    <property type="match status" value="1"/>
</dbReference>
<evidence type="ECO:0000313" key="4">
    <source>
        <dbReference type="EMBL" id="TDE10500.1"/>
    </source>
</evidence>
<keyword evidence="2" id="KW-0732">Signal</keyword>
<evidence type="ECO:0000256" key="1">
    <source>
        <dbReference type="SAM" id="MobiDB-lite"/>
    </source>
</evidence>
<evidence type="ECO:0000259" key="3">
    <source>
        <dbReference type="Pfam" id="PF13568"/>
    </source>
</evidence>
<dbReference type="OrthoDB" id="1492760at2"/>
<name>A0A4R5DEZ1_9BACT</name>
<sequence length="496" mass="54856">MILIKPKITMKIRFLTMSLGVLLSCGGLFAQVVSKDSIQALEQQKDAIELSKDVNDKKTQLAKLQNDLEKKNKEAQESAAKAERSARENQTAAARLSSNAQDKKLADQAKNSARRAERDAKAARKAADNQKSTQEDIAKLQSEISEQESKIIAVPAATFSGNAVNTAAGAPTAVTSAPSPQPSTTSTVNPVTYRVDTTASSNAAVKNITDRVIESTYRNYPQQQGQPSIIINNIIIPSDYERPAAKPADRDRLPQRNAMQADERRNDPEYEEFLRWKNERRNSQQSAYRANTIAQEDRQQEITSHKMGFKDRFGEMPKRKSGLWVIPLVGIHASGFDADFTSSEAEGRTGWNAGLDFRFHAKRFFIQPGVHYFNSSLRLTDKDSLSSAPLLDGPRIHSLKVPLMLGVYLTKANSGFFKFNIKGGATGNYIIAVDKDSRSTFQKDDVEEYSYGLAAGVGLEFGLITLDLSHEWGMSSYLKNTDVKNNVLRATLGLKL</sequence>
<gene>
    <name evidence="4" type="ORF">E0F88_27850</name>
</gene>
<feature type="compositionally biased region" description="Basic and acidic residues" evidence="1">
    <location>
        <begin position="244"/>
        <end position="254"/>
    </location>
</feature>
<accession>A0A4R5DEZ1</accession>
<feature type="region of interest" description="Disordered" evidence="1">
    <location>
        <begin position="69"/>
        <end position="137"/>
    </location>
</feature>
<protein>
    <recommendedName>
        <fullName evidence="3">Outer membrane protein beta-barrel domain-containing protein</fullName>
    </recommendedName>
</protein>
<dbReference type="AlphaFoldDB" id="A0A4R5DEZ1"/>